<feature type="non-terminal residue" evidence="1">
    <location>
        <position position="1"/>
    </location>
</feature>
<sequence>CCCLVTDIVIDKIAQYCSSLEFLGIQSTNVSKDALSKLNPKIKIKWDSYLWLTYVNFEDIIQYCKDKIKDEYYQKLIMELEQNMRGMAERFGLMVRMYELKEKINYQLINLELDTNYAITEFVSHDIKYRGKELSSHMKFQTPPE</sequence>
<gene>
    <name evidence="1" type="ORF">FCALED_LOCUS519</name>
</gene>
<accession>A0A9N8VAR0</accession>
<keyword evidence="2" id="KW-1185">Reference proteome</keyword>
<reference evidence="1" key="1">
    <citation type="submission" date="2021-06" db="EMBL/GenBank/DDBJ databases">
        <authorList>
            <person name="Kallberg Y."/>
            <person name="Tangrot J."/>
            <person name="Rosling A."/>
        </authorList>
    </citation>
    <scope>NUCLEOTIDE SEQUENCE</scope>
    <source>
        <strain evidence="1">UK204</strain>
    </source>
</reference>
<dbReference type="AlphaFoldDB" id="A0A9N8VAR0"/>
<dbReference type="OrthoDB" id="550575at2759"/>
<evidence type="ECO:0000313" key="2">
    <source>
        <dbReference type="Proteomes" id="UP000789570"/>
    </source>
</evidence>
<protein>
    <submittedName>
        <fullName evidence="1">10970_t:CDS:1</fullName>
    </submittedName>
</protein>
<comment type="caution">
    <text evidence="1">The sequence shown here is derived from an EMBL/GenBank/DDBJ whole genome shotgun (WGS) entry which is preliminary data.</text>
</comment>
<organism evidence="1 2">
    <name type="scientific">Funneliformis caledonium</name>
    <dbReference type="NCBI Taxonomy" id="1117310"/>
    <lineage>
        <taxon>Eukaryota</taxon>
        <taxon>Fungi</taxon>
        <taxon>Fungi incertae sedis</taxon>
        <taxon>Mucoromycota</taxon>
        <taxon>Glomeromycotina</taxon>
        <taxon>Glomeromycetes</taxon>
        <taxon>Glomerales</taxon>
        <taxon>Glomeraceae</taxon>
        <taxon>Funneliformis</taxon>
    </lineage>
</organism>
<proteinExistence type="predicted"/>
<dbReference type="EMBL" id="CAJVPQ010000051">
    <property type="protein sequence ID" value="CAG8440855.1"/>
    <property type="molecule type" value="Genomic_DNA"/>
</dbReference>
<name>A0A9N8VAR0_9GLOM</name>
<evidence type="ECO:0000313" key="1">
    <source>
        <dbReference type="EMBL" id="CAG8440855.1"/>
    </source>
</evidence>
<dbReference type="Proteomes" id="UP000789570">
    <property type="component" value="Unassembled WGS sequence"/>
</dbReference>